<feature type="coiled-coil region" evidence="1">
    <location>
        <begin position="220"/>
        <end position="247"/>
    </location>
</feature>
<evidence type="ECO:0000313" key="4">
    <source>
        <dbReference type="Proteomes" id="UP000078356"/>
    </source>
</evidence>
<sequence length="337" mass="38813">MKIVDLRQRTPEWHAWRRQGITATATAVILGQHVEKTRWRLWAELTGRVAPLDLSMIPQVRLGILHEPYAVAWFEERYQTTLLPLCGECATFPLLRASFDGVDDDGCPVEVKVPSDKNFDLVLEQGEKSEPYRLYWWQVQHQIAVAGSARGYLVFYSTTRQPLVFEIRRDPDTIELIKQQAQLFWELVVSEKEPEKDPQRDYFTPVDGALVRWAATAQQVRDVDALASTLQEQLKALKGQREALQADLVEQMGGYMLAEAEGVRVVRYQQAGNMRWKDLFENRKLQATEEERQRFRQAPSERVRITLDSDHPITTAALEAMRLPSVDQETESQAFCL</sequence>
<evidence type="ECO:0000313" key="3">
    <source>
        <dbReference type="EMBL" id="OAN31812.1"/>
    </source>
</evidence>
<protein>
    <submittedName>
        <fullName evidence="3">DNA recombination protein</fullName>
    </submittedName>
</protein>
<evidence type="ECO:0000256" key="1">
    <source>
        <dbReference type="SAM" id="Coils"/>
    </source>
</evidence>
<dbReference type="SUPFAM" id="SSF52980">
    <property type="entry name" value="Restriction endonuclease-like"/>
    <property type="match status" value="1"/>
</dbReference>
<dbReference type="PANTHER" id="PTHR46609:SF6">
    <property type="entry name" value="EXONUCLEASE, PHAGE-TYPE_RECB, C-TERMINAL DOMAIN-CONTAINING PROTEIN-RELATED"/>
    <property type="match status" value="1"/>
</dbReference>
<dbReference type="EMBL" id="LWCR01000003">
    <property type="protein sequence ID" value="OAN31812.1"/>
    <property type="molecule type" value="Genomic_DNA"/>
</dbReference>
<name>A0A178LNA7_9PSED</name>
<accession>A0A178LNA7</accession>
<dbReference type="InterPro" id="IPR019080">
    <property type="entry name" value="YqaJ_viral_recombinase"/>
</dbReference>
<dbReference type="InterPro" id="IPR017482">
    <property type="entry name" value="Lambda-type_endonuclease"/>
</dbReference>
<organism evidence="3 4">
    <name type="scientific">Pseudomonas oryzihabitans</name>
    <dbReference type="NCBI Taxonomy" id="47885"/>
    <lineage>
        <taxon>Bacteria</taxon>
        <taxon>Pseudomonadati</taxon>
        <taxon>Pseudomonadota</taxon>
        <taxon>Gammaproteobacteria</taxon>
        <taxon>Pseudomonadales</taxon>
        <taxon>Pseudomonadaceae</taxon>
        <taxon>Pseudomonas</taxon>
    </lineage>
</organism>
<dbReference type="PANTHER" id="PTHR46609">
    <property type="entry name" value="EXONUCLEASE, PHAGE-TYPE/RECB, C-TERMINAL DOMAIN-CONTAINING PROTEIN"/>
    <property type="match status" value="1"/>
</dbReference>
<dbReference type="AlphaFoldDB" id="A0A178LNA7"/>
<feature type="domain" description="YqaJ viral recombinase" evidence="2">
    <location>
        <begin position="12"/>
        <end position="148"/>
    </location>
</feature>
<dbReference type="Pfam" id="PF09588">
    <property type="entry name" value="YqaJ"/>
    <property type="match status" value="1"/>
</dbReference>
<dbReference type="InterPro" id="IPR011335">
    <property type="entry name" value="Restrct_endonuc-II-like"/>
</dbReference>
<dbReference type="Proteomes" id="UP000078356">
    <property type="component" value="Unassembled WGS sequence"/>
</dbReference>
<dbReference type="RefSeq" id="WP_064307023.1">
    <property type="nucleotide sequence ID" value="NZ_LWCR01000003.1"/>
</dbReference>
<proteinExistence type="predicted"/>
<keyword evidence="1" id="KW-0175">Coiled coil</keyword>
<dbReference type="NCBIfam" id="TIGR03033">
    <property type="entry name" value="phage_rel_nuc"/>
    <property type="match status" value="1"/>
</dbReference>
<dbReference type="InterPro" id="IPR011604">
    <property type="entry name" value="PDDEXK-like_dom_sf"/>
</dbReference>
<reference evidence="3 4" key="1">
    <citation type="submission" date="2016-04" db="EMBL/GenBank/DDBJ databases">
        <title>Draft Genome Sequences of Staphylococcus capitis Strain H36, S. capitis Strain H65, S. cohnii Strain H62, S. hominis Strain H69, Mycobacterium iranicum Strain H39, Plantibacter sp. Strain H53, Pseudomonas oryzihabitans Strain H72, and Microbacterium sp. Strain H83, isolated from residential settings.</title>
        <authorList>
            <person name="Lymperopoulou D."/>
            <person name="Adams R.I."/>
            <person name="Lindow S."/>
            <person name="Coil D.A."/>
            <person name="Jospin G."/>
            <person name="Eisen J.A."/>
        </authorList>
    </citation>
    <scope>NUCLEOTIDE SEQUENCE [LARGE SCALE GENOMIC DNA]</scope>
    <source>
        <strain evidence="3 4">H72</strain>
    </source>
</reference>
<dbReference type="InterPro" id="IPR051703">
    <property type="entry name" value="NF-kappa-B_Signaling_Reg"/>
</dbReference>
<gene>
    <name evidence="3" type="ORF">A4V15_12190</name>
</gene>
<dbReference type="Gene3D" id="3.90.320.10">
    <property type="match status" value="1"/>
</dbReference>
<dbReference type="OrthoDB" id="9135654at2"/>
<evidence type="ECO:0000259" key="2">
    <source>
        <dbReference type="Pfam" id="PF09588"/>
    </source>
</evidence>
<comment type="caution">
    <text evidence="3">The sequence shown here is derived from an EMBL/GenBank/DDBJ whole genome shotgun (WGS) entry which is preliminary data.</text>
</comment>